<proteinExistence type="predicted"/>
<protein>
    <submittedName>
        <fullName evidence="2">Uncharacterized protein</fullName>
    </submittedName>
</protein>
<reference evidence="2 3" key="1">
    <citation type="submission" date="2019-03" db="EMBL/GenBank/DDBJ databases">
        <title>First draft genome of Liparis tanakae, snailfish: a comprehensive survey of snailfish specific genes.</title>
        <authorList>
            <person name="Kim W."/>
            <person name="Song I."/>
            <person name="Jeong J.-H."/>
            <person name="Kim D."/>
            <person name="Kim S."/>
            <person name="Ryu S."/>
            <person name="Song J.Y."/>
            <person name="Lee S.K."/>
        </authorList>
    </citation>
    <scope>NUCLEOTIDE SEQUENCE [LARGE SCALE GENOMIC DNA]</scope>
    <source>
        <tissue evidence="2">Muscle</tissue>
    </source>
</reference>
<sequence length="103" mass="11730">MPLTTSSPSTKTKRCTWRGNQRFTTLDPNARPKRSTQTLPTANEDIYSMYLYHIRADTRRSTKAVRASKTDADSWTVAICLKVPIPTSLMRFWRNLGLGIVDP</sequence>
<name>A0A4Z2G7P6_9TELE</name>
<keyword evidence="3" id="KW-1185">Reference proteome</keyword>
<gene>
    <name evidence="2" type="ORF">EYF80_040843</name>
</gene>
<feature type="compositionally biased region" description="Polar residues" evidence="1">
    <location>
        <begin position="18"/>
        <end position="27"/>
    </location>
</feature>
<dbReference type="AlphaFoldDB" id="A0A4Z2G7P6"/>
<evidence type="ECO:0000313" key="2">
    <source>
        <dbReference type="EMBL" id="TNN48953.1"/>
    </source>
</evidence>
<dbReference type="EMBL" id="SRLO01000675">
    <property type="protein sequence ID" value="TNN48953.1"/>
    <property type="molecule type" value="Genomic_DNA"/>
</dbReference>
<organism evidence="2 3">
    <name type="scientific">Liparis tanakae</name>
    <name type="common">Tanaka's snailfish</name>
    <dbReference type="NCBI Taxonomy" id="230148"/>
    <lineage>
        <taxon>Eukaryota</taxon>
        <taxon>Metazoa</taxon>
        <taxon>Chordata</taxon>
        <taxon>Craniata</taxon>
        <taxon>Vertebrata</taxon>
        <taxon>Euteleostomi</taxon>
        <taxon>Actinopterygii</taxon>
        <taxon>Neopterygii</taxon>
        <taxon>Teleostei</taxon>
        <taxon>Neoteleostei</taxon>
        <taxon>Acanthomorphata</taxon>
        <taxon>Eupercaria</taxon>
        <taxon>Perciformes</taxon>
        <taxon>Cottioidei</taxon>
        <taxon>Cottales</taxon>
        <taxon>Liparidae</taxon>
        <taxon>Liparis</taxon>
    </lineage>
</organism>
<feature type="compositionally biased region" description="Low complexity" evidence="1">
    <location>
        <begin position="1"/>
        <end position="10"/>
    </location>
</feature>
<dbReference type="Proteomes" id="UP000314294">
    <property type="component" value="Unassembled WGS sequence"/>
</dbReference>
<evidence type="ECO:0000256" key="1">
    <source>
        <dbReference type="SAM" id="MobiDB-lite"/>
    </source>
</evidence>
<comment type="caution">
    <text evidence="2">The sequence shown here is derived from an EMBL/GenBank/DDBJ whole genome shotgun (WGS) entry which is preliminary data.</text>
</comment>
<accession>A0A4Z2G7P6</accession>
<feature type="region of interest" description="Disordered" evidence="1">
    <location>
        <begin position="1"/>
        <end position="41"/>
    </location>
</feature>
<evidence type="ECO:0000313" key="3">
    <source>
        <dbReference type="Proteomes" id="UP000314294"/>
    </source>
</evidence>